<gene>
    <name evidence="2" type="ORF">LMF89_04695</name>
</gene>
<dbReference type="RefSeq" id="WP_007960904.1">
    <property type="nucleotide sequence ID" value="NZ_JAJHJB010000004.1"/>
</dbReference>
<proteinExistence type="predicted"/>
<dbReference type="GO" id="GO:0004497">
    <property type="term" value="F:monooxygenase activity"/>
    <property type="evidence" value="ECO:0007669"/>
    <property type="project" value="UniProtKB-KW"/>
</dbReference>
<evidence type="ECO:0000259" key="1">
    <source>
        <dbReference type="PROSITE" id="PS51725"/>
    </source>
</evidence>
<organism evidence="2 3">
    <name type="scientific">Pelosinus baikalensis</name>
    <dbReference type="NCBI Taxonomy" id="2892015"/>
    <lineage>
        <taxon>Bacteria</taxon>
        <taxon>Bacillati</taxon>
        <taxon>Bacillota</taxon>
        <taxon>Negativicutes</taxon>
        <taxon>Selenomonadales</taxon>
        <taxon>Sporomusaceae</taxon>
        <taxon>Pelosinus</taxon>
    </lineage>
</organism>
<dbReference type="InterPro" id="IPR050744">
    <property type="entry name" value="AI-2_Isomerase_LsrG"/>
</dbReference>
<dbReference type="SUPFAM" id="SSF54909">
    <property type="entry name" value="Dimeric alpha+beta barrel"/>
    <property type="match status" value="1"/>
</dbReference>
<dbReference type="InterPro" id="IPR011008">
    <property type="entry name" value="Dimeric_a/b-barrel"/>
</dbReference>
<dbReference type="Proteomes" id="UP001165492">
    <property type="component" value="Unassembled WGS sequence"/>
</dbReference>
<dbReference type="EMBL" id="JAJHJB010000004">
    <property type="protein sequence ID" value="MCC5464664.1"/>
    <property type="molecule type" value="Genomic_DNA"/>
</dbReference>
<reference evidence="2" key="1">
    <citation type="submission" date="2021-11" db="EMBL/GenBank/DDBJ databases">
        <title>Description of a new species Pelosinus isolated from the bottom sediments of Lake Baikal.</title>
        <authorList>
            <person name="Zakharyuk A."/>
        </authorList>
    </citation>
    <scope>NUCLEOTIDE SEQUENCE</scope>
    <source>
        <strain evidence="2">Bkl1</strain>
    </source>
</reference>
<accession>A0ABS8HS40</accession>
<evidence type="ECO:0000313" key="2">
    <source>
        <dbReference type="EMBL" id="MCC5464664.1"/>
    </source>
</evidence>
<dbReference type="PROSITE" id="PS51725">
    <property type="entry name" value="ABM"/>
    <property type="match status" value="1"/>
</dbReference>
<keyword evidence="2" id="KW-0560">Oxidoreductase</keyword>
<name>A0ABS8HS40_9FIRM</name>
<dbReference type="InterPro" id="IPR007138">
    <property type="entry name" value="ABM_dom"/>
</dbReference>
<dbReference type="PANTHER" id="PTHR33336:SF1">
    <property type="entry name" value="(4S)-4-HYDROXY-5-PHOSPHONOOXYPENTANE-2,3-DIONE ISOMERASE"/>
    <property type="match status" value="1"/>
</dbReference>
<evidence type="ECO:0000313" key="3">
    <source>
        <dbReference type="Proteomes" id="UP001165492"/>
    </source>
</evidence>
<comment type="caution">
    <text evidence="2">The sequence shown here is derived from an EMBL/GenBank/DDBJ whole genome shotgun (WGS) entry which is preliminary data.</text>
</comment>
<dbReference type="PANTHER" id="PTHR33336">
    <property type="entry name" value="QUINOL MONOOXYGENASE YGIN-RELATED"/>
    <property type="match status" value="1"/>
</dbReference>
<feature type="domain" description="ABM" evidence="1">
    <location>
        <begin position="2"/>
        <end position="90"/>
    </location>
</feature>
<sequence>MIVTCVTIYVKEPFIPNFIEATLDNHRNSIKEEGNLRFDVLRCISDETRFFLYEAYSSEEAAAAHKKTAHYLKWRDTVADWMARPRAGVAHSVIAPLEKDF</sequence>
<keyword evidence="2" id="KW-0503">Monooxygenase</keyword>
<protein>
    <submittedName>
        <fullName evidence="2">Antibiotic biosynthesis monooxygenase</fullName>
    </submittedName>
</protein>
<dbReference type="Pfam" id="PF03992">
    <property type="entry name" value="ABM"/>
    <property type="match status" value="1"/>
</dbReference>
<dbReference type="Gene3D" id="3.30.70.100">
    <property type="match status" value="1"/>
</dbReference>
<keyword evidence="3" id="KW-1185">Reference proteome</keyword>